<protein>
    <recommendedName>
        <fullName evidence="3">Interferon-induced protein 44-like</fullName>
    </recommendedName>
</protein>
<dbReference type="PANTHER" id="PTHR14241:SF1">
    <property type="entry name" value="INTERFERON-INDUCED PROTEIN 44-RELATED"/>
    <property type="match status" value="1"/>
</dbReference>
<reference evidence="1 2" key="1">
    <citation type="submission" date="2021-06" db="EMBL/GenBank/DDBJ databases">
        <authorList>
            <person name="Palmer J.M."/>
        </authorList>
    </citation>
    <scope>NUCLEOTIDE SEQUENCE [LARGE SCALE GENOMIC DNA]</scope>
    <source>
        <strain evidence="2">if_2019</strain>
        <tissue evidence="1">Muscle</tissue>
    </source>
</reference>
<proteinExistence type="predicted"/>
<evidence type="ECO:0008006" key="3">
    <source>
        <dbReference type="Google" id="ProtNLM"/>
    </source>
</evidence>
<dbReference type="PANTHER" id="PTHR14241">
    <property type="entry name" value="INTERFERON-INDUCED PROTEIN 44"/>
    <property type="match status" value="1"/>
</dbReference>
<evidence type="ECO:0000313" key="1">
    <source>
        <dbReference type="EMBL" id="MEQ2243825.1"/>
    </source>
</evidence>
<dbReference type="EMBL" id="JAHRIQ010070310">
    <property type="protein sequence ID" value="MEQ2243825.1"/>
    <property type="molecule type" value="Genomic_DNA"/>
</dbReference>
<gene>
    <name evidence="1" type="ORF">ILYODFUR_010807</name>
</gene>
<comment type="caution">
    <text evidence="1">The sequence shown here is derived from an EMBL/GenBank/DDBJ whole genome shotgun (WGS) entry which is preliminary data.</text>
</comment>
<name>A0ABV0UF12_9TELE</name>
<keyword evidence="2" id="KW-1185">Reference proteome</keyword>
<dbReference type="Proteomes" id="UP001482620">
    <property type="component" value="Unassembled WGS sequence"/>
</dbReference>
<organism evidence="1 2">
    <name type="scientific">Ilyodon furcidens</name>
    <name type="common">goldbreast splitfin</name>
    <dbReference type="NCBI Taxonomy" id="33524"/>
    <lineage>
        <taxon>Eukaryota</taxon>
        <taxon>Metazoa</taxon>
        <taxon>Chordata</taxon>
        <taxon>Craniata</taxon>
        <taxon>Vertebrata</taxon>
        <taxon>Euteleostomi</taxon>
        <taxon>Actinopterygii</taxon>
        <taxon>Neopterygii</taxon>
        <taxon>Teleostei</taxon>
        <taxon>Neoteleostei</taxon>
        <taxon>Acanthomorphata</taxon>
        <taxon>Ovalentaria</taxon>
        <taxon>Atherinomorphae</taxon>
        <taxon>Cyprinodontiformes</taxon>
        <taxon>Goodeidae</taxon>
        <taxon>Ilyodon</taxon>
    </lineage>
</organism>
<sequence length="351" mass="40237">MGEERGNDALCFPIIFSPRLDAHCPSTSLLQLNQEDTASLNTMDLEPPQYHVHLKEIYFCTHELKELPYLAVMQCFSFKPPDRRLYLREPWLQMNWGDEDKQSDLDVIKSYRPRAEDQELRILLHGPAGPGKPCFINCVNSVLESKVTCDLSPVNNEAQKGFTKKYTSYKTQKGEEGNFYPFVLNEIMSRVTRRLHVKDVKKAMKGHIKDGYTFNPECSLSKSDPYYKGSPHANDKVHVQVCVFASSSEDLLRNYVMETIQDIRDDAAVLGIPQVAIFTKIGKACSKTKKVRNFYRTKLLYEKVEDFSRQTGIPEYCILHVKNYTMEKNLNDVDALIVGALNCVIECIIEE</sequence>
<evidence type="ECO:0000313" key="2">
    <source>
        <dbReference type="Proteomes" id="UP001482620"/>
    </source>
</evidence>
<accession>A0ABV0UF12</accession>